<evidence type="ECO:0000256" key="1">
    <source>
        <dbReference type="SAM" id="MobiDB-lite"/>
    </source>
</evidence>
<reference evidence="2 3" key="1">
    <citation type="submission" date="2018-05" db="EMBL/GenBank/DDBJ databases">
        <title>Acuticoccus sediminis sp. nov., isolated from deep-sea sediment of Indian Ocean.</title>
        <authorList>
            <person name="Liu X."/>
            <person name="Lai Q."/>
            <person name="Du Y."/>
            <person name="Sun F."/>
            <person name="Zhang X."/>
            <person name="Wang S."/>
            <person name="Shao Z."/>
        </authorList>
    </citation>
    <scope>NUCLEOTIDE SEQUENCE [LARGE SCALE GENOMIC DNA]</scope>
    <source>
        <strain evidence="2 3">PTG4-2</strain>
    </source>
</reference>
<dbReference type="Proteomes" id="UP000249590">
    <property type="component" value="Unassembled WGS sequence"/>
</dbReference>
<dbReference type="RefSeq" id="WP_111351917.1">
    <property type="nucleotide sequence ID" value="NZ_QHHQ01000009.1"/>
</dbReference>
<dbReference type="InterPro" id="IPR027417">
    <property type="entry name" value="P-loop_NTPase"/>
</dbReference>
<dbReference type="EMBL" id="QHHQ01000009">
    <property type="protein sequence ID" value="RAH97364.1"/>
    <property type="molecule type" value="Genomic_DNA"/>
</dbReference>
<accession>A0A8B2NLX3</accession>
<dbReference type="OrthoDB" id="9777890at2"/>
<keyword evidence="3" id="KW-1185">Reference proteome</keyword>
<protein>
    <recommendedName>
        <fullName evidence="4">Sulfotransferase family protein</fullName>
    </recommendedName>
</protein>
<comment type="caution">
    <text evidence="2">The sequence shown here is derived from an EMBL/GenBank/DDBJ whole genome shotgun (WGS) entry which is preliminary data.</text>
</comment>
<proteinExistence type="predicted"/>
<gene>
    <name evidence="2" type="ORF">DLJ53_29655</name>
</gene>
<evidence type="ECO:0008006" key="4">
    <source>
        <dbReference type="Google" id="ProtNLM"/>
    </source>
</evidence>
<dbReference type="SUPFAM" id="SSF52540">
    <property type="entry name" value="P-loop containing nucleoside triphosphate hydrolases"/>
    <property type="match status" value="1"/>
</dbReference>
<feature type="compositionally biased region" description="Pro residues" evidence="1">
    <location>
        <begin position="323"/>
        <end position="333"/>
    </location>
</feature>
<dbReference type="AlphaFoldDB" id="A0A8B2NLX3"/>
<evidence type="ECO:0000313" key="3">
    <source>
        <dbReference type="Proteomes" id="UP000249590"/>
    </source>
</evidence>
<feature type="region of interest" description="Disordered" evidence="1">
    <location>
        <begin position="317"/>
        <end position="337"/>
    </location>
</feature>
<dbReference type="Gene3D" id="3.40.50.300">
    <property type="entry name" value="P-loop containing nucleotide triphosphate hydrolases"/>
    <property type="match status" value="1"/>
</dbReference>
<name>A0A8B2NLX3_9HYPH</name>
<dbReference type="Pfam" id="PF13469">
    <property type="entry name" value="Sulfotransfer_3"/>
    <property type="match status" value="1"/>
</dbReference>
<sequence>MKSDDSIGAPYGALDRLLHRIAFSSLDTQRMLGDIENRMFAGESVPVRRPVFVTSLPRAGTTILLEVLAALPEFASATYRHMPFVLAPVLWQRLSRGFRQAGRASERAHGDGIAFSLDSPEAFEEVLWKAFWPEHYRGGSIRPWARGADKAGFAPFFERHMAKIVAGTEGATRYLSKNNANIARLALIERLFPDASIVVPFRHPFAHVGSLMRQHERFSELHARDPFARRYMADLGHFEFGATLKPIAFAGRSPDAARASSPDFWLEYWCDAYEAVLASGASVLLVDHDELSARPGQLLPVLAERLDVTRPDLLASEAQRLQPRPPADPPAAPGPLIARAERVHNEMKARALRDIPVLEEN</sequence>
<evidence type="ECO:0000313" key="2">
    <source>
        <dbReference type="EMBL" id="RAH97364.1"/>
    </source>
</evidence>
<organism evidence="2 3">
    <name type="scientific">Acuticoccus sediminis</name>
    <dbReference type="NCBI Taxonomy" id="2184697"/>
    <lineage>
        <taxon>Bacteria</taxon>
        <taxon>Pseudomonadati</taxon>
        <taxon>Pseudomonadota</taxon>
        <taxon>Alphaproteobacteria</taxon>
        <taxon>Hyphomicrobiales</taxon>
        <taxon>Amorphaceae</taxon>
        <taxon>Acuticoccus</taxon>
    </lineage>
</organism>